<dbReference type="EMBL" id="CP024899">
    <property type="protein sequence ID" value="ATX64904.1"/>
    <property type="molecule type" value="Genomic_DNA"/>
</dbReference>
<dbReference type="OrthoDB" id="9805828at2"/>
<evidence type="ECO:0000256" key="5">
    <source>
        <dbReference type="ARBA" id="ARBA00023004"/>
    </source>
</evidence>
<organism evidence="9 10">
    <name type="scientific">Roseinatronobacter bogoriensis subsp. barguzinensis</name>
    <dbReference type="NCBI Taxonomy" id="441209"/>
    <lineage>
        <taxon>Bacteria</taxon>
        <taxon>Pseudomonadati</taxon>
        <taxon>Pseudomonadota</taxon>
        <taxon>Alphaproteobacteria</taxon>
        <taxon>Rhodobacterales</taxon>
        <taxon>Paracoccaceae</taxon>
        <taxon>Roseinatronobacter</taxon>
    </lineage>
</organism>
<feature type="chain" id="PRO_5014732987" evidence="7">
    <location>
        <begin position="24"/>
        <end position="156"/>
    </location>
</feature>
<dbReference type="GO" id="GO:0009055">
    <property type="term" value="F:electron transfer activity"/>
    <property type="evidence" value="ECO:0007669"/>
    <property type="project" value="InterPro"/>
</dbReference>
<evidence type="ECO:0000256" key="6">
    <source>
        <dbReference type="PROSITE-ProRule" id="PRU00433"/>
    </source>
</evidence>
<keyword evidence="7" id="KW-0732">Signal</keyword>
<feature type="signal peptide" evidence="7">
    <location>
        <begin position="1"/>
        <end position="23"/>
    </location>
</feature>
<dbReference type="InterPro" id="IPR009056">
    <property type="entry name" value="Cyt_c-like_dom"/>
</dbReference>
<name>A0A2K8K634_9RHOB</name>
<evidence type="ECO:0000259" key="8">
    <source>
        <dbReference type="PROSITE" id="PS51007"/>
    </source>
</evidence>
<dbReference type="InterPro" id="IPR036909">
    <property type="entry name" value="Cyt_c-like_dom_sf"/>
</dbReference>
<keyword evidence="2 6" id="KW-0349">Heme</keyword>
<dbReference type="GO" id="GO:0046872">
    <property type="term" value="F:metal ion binding"/>
    <property type="evidence" value="ECO:0007669"/>
    <property type="project" value="UniProtKB-KW"/>
</dbReference>
<evidence type="ECO:0000313" key="9">
    <source>
        <dbReference type="EMBL" id="ATX64904.1"/>
    </source>
</evidence>
<evidence type="ECO:0000313" key="10">
    <source>
        <dbReference type="Proteomes" id="UP000228948"/>
    </source>
</evidence>
<keyword evidence="4" id="KW-0249">Electron transport</keyword>
<dbReference type="InterPro" id="IPR002327">
    <property type="entry name" value="Cyt_c_1A/1B"/>
</dbReference>
<keyword evidence="1" id="KW-0813">Transport</keyword>
<dbReference type="GO" id="GO:0020037">
    <property type="term" value="F:heme binding"/>
    <property type="evidence" value="ECO:0007669"/>
    <property type="project" value="InterPro"/>
</dbReference>
<keyword evidence="10" id="KW-1185">Reference proteome</keyword>
<reference evidence="9 10" key="1">
    <citation type="submission" date="2017-11" db="EMBL/GenBank/DDBJ databases">
        <title>Revised Sequence and Annotation of the Rhodobaca barguzinensis strain alga05 Genome.</title>
        <authorList>
            <person name="Kopejtka K."/>
            <person name="Tomasch J.M."/>
            <person name="Bunk B."/>
            <person name="Koblizek M."/>
        </authorList>
    </citation>
    <scope>NUCLEOTIDE SEQUENCE [LARGE SCALE GENOMIC DNA]</scope>
    <source>
        <strain evidence="10">alga05</strain>
    </source>
</reference>
<dbReference type="SUPFAM" id="SSF46626">
    <property type="entry name" value="Cytochrome c"/>
    <property type="match status" value="1"/>
</dbReference>
<dbReference type="RefSeq" id="WP_071479773.1">
    <property type="nucleotide sequence ID" value="NZ_CP024899.1"/>
</dbReference>
<dbReference type="Gene3D" id="1.10.760.10">
    <property type="entry name" value="Cytochrome c-like domain"/>
    <property type="match status" value="1"/>
</dbReference>
<dbReference type="KEGG" id="rbg:BG454_02855"/>
<accession>A0A2K8K634</accession>
<proteinExistence type="predicted"/>
<evidence type="ECO:0000256" key="7">
    <source>
        <dbReference type="SAM" id="SignalP"/>
    </source>
</evidence>
<dbReference type="AlphaFoldDB" id="A0A2K8K634"/>
<sequence length="156" mass="16807">MKFTTGAALSALALSFASLPAFAGDIEAGESAFQSQCQNCHNVANEDGEVLAGRPNMRTGPNLYGVFGRQPGTVEGFRYGASLVEVGESGVVWDEEVMVPYLLDPTTFLRETLDDRRARSQMSFRVRDEATARDIIAFLGQFGSVDAEEDAAEEGS</sequence>
<dbReference type="PANTHER" id="PTHR11961">
    <property type="entry name" value="CYTOCHROME C"/>
    <property type="match status" value="1"/>
</dbReference>
<keyword evidence="5 6" id="KW-0408">Iron</keyword>
<evidence type="ECO:0000256" key="4">
    <source>
        <dbReference type="ARBA" id="ARBA00022982"/>
    </source>
</evidence>
<feature type="domain" description="Cytochrome c" evidence="8">
    <location>
        <begin position="24"/>
        <end position="143"/>
    </location>
</feature>
<evidence type="ECO:0000256" key="3">
    <source>
        <dbReference type="ARBA" id="ARBA00022723"/>
    </source>
</evidence>
<keyword evidence="3 6" id="KW-0479">Metal-binding</keyword>
<gene>
    <name evidence="9" type="ORF">BG454_02855</name>
</gene>
<evidence type="ECO:0000256" key="1">
    <source>
        <dbReference type="ARBA" id="ARBA00022448"/>
    </source>
</evidence>
<protein>
    <submittedName>
        <fullName evidence="9">Cytochrome C</fullName>
    </submittedName>
</protein>
<dbReference type="STRING" id="441209.GCA_001870665_00653"/>
<dbReference type="Proteomes" id="UP000228948">
    <property type="component" value="Chromosome"/>
</dbReference>
<dbReference type="PROSITE" id="PS51007">
    <property type="entry name" value="CYTC"/>
    <property type="match status" value="1"/>
</dbReference>
<evidence type="ECO:0000256" key="2">
    <source>
        <dbReference type="ARBA" id="ARBA00022617"/>
    </source>
</evidence>